<dbReference type="OrthoDB" id="8062037at2759"/>
<accession>A0A5J5AFE8</accession>
<gene>
    <name evidence="2" type="ORF">F0562_033604</name>
</gene>
<proteinExistence type="predicted"/>
<dbReference type="Proteomes" id="UP000325577">
    <property type="component" value="Linkage Group LG20"/>
</dbReference>
<organism evidence="2 3">
    <name type="scientific">Nyssa sinensis</name>
    <dbReference type="NCBI Taxonomy" id="561372"/>
    <lineage>
        <taxon>Eukaryota</taxon>
        <taxon>Viridiplantae</taxon>
        <taxon>Streptophyta</taxon>
        <taxon>Embryophyta</taxon>
        <taxon>Tracheophyta</taxon>
        <taxon>Spermatophyta</taxon>
        <taxon>Magnoliopsida</taxon>
        <taxon>eudicotyledons</taxon>
        <taxon>Gunneridae</taxon>
        <taxon>Pentapetalae</taxon>
        <taxon>asterids</taxon>
        <taxon>Cornales</taxon>
        <taxon>Nyssaceae</taxon>
        <taxon>Nyssa</taxon>
    </lineage>
</organism>
<reference evidence="2 3" key="1">
    <citation type="submission" date="2019-09" db="EMBL/GenBank/DDBJ databases">
        <title>A chromosome-level genome assembly of the Chinese tupelo Nyssa sinensis.</title>
        <authorList>
            <person name="Yang X."/>
            <person name="Kang M."/>
            <person name="Yang Y."/>
            <person name="Xiong H."/>
            <person name="Wang M."/>
            <person name="Zhang Z."/>
            <person name="Wang Z."/>
            <person name="Wu H."/>
            <person name="Ma T."/>
            <person name="Liu J."/>
            <person name="Xi Z."/>
        </authorList>
    </citation>
    <scope>NUCLEOTIDE SEQUENCE [LARGE SCALE GENOMIC DNA]</scope>
    <source>
        <strain evidence="2">J267</strain>
        <tissue evidence="2">Leaf</tissue>
    </source>
</reference>
<evidence type="ECO:0008006" key="4">
    <source>
        <dbReference type="Google" id="ProtNLM"/>
    </source>
</evidence>
<dbReference type="AlphaFoldDB" id="A0A5J5AFE8"/>
<feature type="compositionally biased region" description="Polar residues" evidence="1">
    <location>
        <begin position="14"/>
        <end position="26"/>
    </location>
</feature>
<feature type="region of interest" description="Disordered" evidence="1">
    <location>
        <begin position="1"/>
        <end position="54"/>
    </location>
</feature>
<evidence type="ECO:0000313" key="3">
    <source>
        <dbReference type="Proteomes" id="UP000325577"/>
    </source>
</evidence>
<dbReference type="PANTHER" id="PTHR47530:SF4">
    <property type="entry name" value="E3 UBIQUITIN LIGASE BIG BROTHER-RELATED"/>
    <property type="match status" value="1"/>
</dbReference>
<evidence type="ECO:0000313" key="2">
    <source>
        <dbReference type="EMBL" id="KAA8528908.1"/>
    </source>
</evidence>
<feature type="compositionally biased region" description="Acidic residues" evidence="1">
    <location>
        <begin position="97"/>
        <end position="123"/>
    </location>
</feature>
<evidence type="ECO:0000256" key="1">
    <source>
        <dbReference type="SAM" id="MobiDB-lite"/>
    </source>
</evidence>
<name>A0A5J5AFE8_9ASTE</name>
<sequence length="182" mass="19576">MENSKVGSDEAKTATPNLNDENSNDIATVGGGGGGSNLVNQSLQSSRTPFTHPNQVDADLALAKTFQEQERAYMMLRMNGDGSDYGSWETGSYVHEDDGDFDDHSEDGYDGTEANGEDDDEDAFDVHSHAEAGEDNNAGVDLDPTTFSSDEAYARALQDAKDREMAARLLALAGINDRECLN</sequence>
<dbReference type="InterPro" id="IPR043312">
    <property type="entry name" value="AtBBR-like"/>
</dbReference>
<keyword evidence="3" id="KW-1185">Reference proteome</keyword>
<feature type="compositionally biased region" description="Polar residues" evidence="1">
    <location>
        <begin position="37"/>
        <end position="54"/>
    </location>
</feature>
<dbReference type="PANTHER" id="PTHR47530">
    <property type="entry name" value="E3 UBIQUITIN LIGASE BIG BROTHER-RELATED"/>
    <property type="match status" value="1"/>
</dbReference>
<dbReference type="EMBL" id="CM018044">
    <property type="protein sequence ID" value="KAA8528908.1"/>
    <property type="molecule type" value="Genomic_DNA"/>
</dbReference>
<protein>
    <recommendedName>
        <fullName evidence="4">E3 ubiquitin ligase BIG BROTHER-related</fullName>
    </recommendedName>
</protein>
<feature type="region of interest" description="Disordered" evidence="1">
    <location>
        <begin position="78"/>
        <end position="145"/>
    </location>
</feature>